<dbReference type="InterPro" id="IPR036689">
    <property type="entry name" value="ESAT-6-like_sf"/>
</dbReference>
<organism evidence="1 2">
    <name type="scientific">Streptomyces hoynatensis</name>
    <dbReference type="NCBI Taxonomy" id="1141874"/>
    <lineage>
        <taxon>Bacteria</taxon>
        <taxon>Bacillati</taxon>
        <taxon>Actinomycetota</taxon>
        <taxon>Actinomycetes</taxon>
        <taxon>Kitasatosporales</taxon>
        <taxon>Streptomycetaceae</taxon>
        <taxon>Streptomyces</taxon>
    </lineage>
</organism>
<dbReference type="AlphaFoldDB" id="A0A3A9Z469"/>
<dbReference type="EMBL" id="RBAL01000005">
    <property type="protein sequence ID" value="RKN43038.1"/>
    <property type="molecule type" value="Genomic_DNA"/>
</dbReference>
<evidence type="ECO:0000313" key="2">
    <source>
        <dbReference type="Proteomes" id="UP000272474"/>
    </source>
</evidence>
<reference evidence="1 2" key="1">
    <citation type="journal article" date="2014" name="Int. J. Syst. Evol. Microbiol.">
        <title>Streptomyces hoynatensis sp. nov., isolated from deep marine sediment.</title>
        <authorList>
            <person name="Veyisoglu A."/>
            <person name="Sahin N."/>
        </authorList>
    </citation>
    <scope>NUCLEOTIDE SEQUENCE [LARGE SCALE GENOMIC DNA]</scope>
    <source>
        <strain evidence="1 2">KCTC 29097</strain>
    </source>
</reference>
<evidence type="ECO:0000313" key="1">
    <source>
        <dbReference type="EMBL" id="RKN43038.1"/>
    </source>
</evidence>
<gene>
    <name evidence="1" type="ORF">D7294_11040</name>
</gene>
<sequence length="115" mass="11910">MVNGDEVKLSPEEVERVMSIIQQAYTDMEAVAHGIGAHSDHVIAAYQGGGTSRAQATYQELGRAGQALANALDGLSQDLGLTAATGRETDADAESALNRVDTSGIRIDLGVAQGI</sequence>
<accession>A0A3A9Z469</accession>
<dbReference type="SUPFAM" id="SSF140453">
    <property type="entry name" value="EsxAB dimer-like"/>
    <property type="match status" value="1"/>
</dbReference>
<dbReference type="Pfam" id="PF06013">
    <property type="entry name" value="WXG100"/>
    <property type="match status" value="1"/>
</dbReference>
<protein>
    <submittedName>
        <fullName evidence="1">Uncharacterized protein</fullName>
    </submittedName>
</protein>
<dbReference type="Proteomes" id="UP000272474">
    <property type="component" value="Unassembled WGS sequence"/>
</dbReference>
<dbReference type="Gene3D" id="1.10.287.1060">
    <property type="entry name" value="ESAT-6-like"/>
    <property type="match status" value="1"/>
</dbReference>
<proteinExistence type="predicted"/>
<comment type="caution">
    <text evidence="1">The sequence shown here is derived from an EMBL/GenBank/DDBJ whole genome shotgun (WGS) entry which is preliminary data.</text>
</comment>
<keyword evidence="2" id="KW-1185">Reference proteome</keyword>
<dbReference type="InterPro" id="IPR010310">
    <property type="entry name" value="T7SS_ESAT-6-like"/>
</dbReference>
<name>A0A3A9Z469_9ACTN</name>